<accession>A0A5N5FY48</accession>
<dbReference type="AlphaFoldDB" id="A0A5N5FY48"/>
<comment type="caution">
    <text evidence="1">The sequence shown here is derived from an EMBL/GenBank/DDBJ whole genome shotgun (WGS) entry which is preliminary data.</text>
</comment>
<dbReference type="EMBL" id="SMOL01000553">
    <property type="protein sequence ID" value="KAB2607817.1"/>
    <property type="molecule type" value="Genomic_DNA"/>
</dbReference>
<keyword evidence="1" id="KW-0347">Helicase</keyword>
<reference evidence="2" key="2">
    <citation type="submission" date="2019-10" db="EMBL/GenBank/DDBJ databases">
        <title>A de novo genome assembly of a pear dwarfing rootstock.</title>
        <authorList>
            <person name="Wang F."/>
            <person name="Wang J."/>
            <person name="Li S."/>
            <person name="Zhang Y."/>
            <person name="Fang M."/>
            <person name="Ma L."/>
            <person name="Zhao Y."/>
            <person name="Jiang S."/>
        </authorList>
    </citation>
    <scope>NUCLEOTIDE SEQUENCE [LARGE SCALE GENOMIC DNA]</scope>
</reference>
<keyword evidence="1" id="KW-0547">Nucleotide-binding</keyword>
<dbReference type="Proteomes" id="UP000327157">
    <property type="component" value="Chromosome 14"/>
</dbReference>
<keyword evidence="1" id="KW-0067">ATP-binding</keyword>
<organism evidence="1 2">
    <name type="scientific">Pyrus ussuriensis x Pyrus communis</name>
    <dbReference type="NCBI Taxonomy" id="2448454"/>
    <lineage>
        <taxon>Eukaryota</taxon>
        <taxon>Viridiplantae</taxon>
        <taxon>Streptophyta</taxon>
        <taxon>Embryophyta</taxon>
        <taxon>Tracheophyta</taxon>
        <taxon>Spermatophyta</taxon>
        <taxon>Magnoliopsida</taxon>
        <taxon>eudicotyledons</taxon>
        <taxon>Gunneridae</taxon>
        <taxon>Pentapetalae</taxon>
        <taxon>rosids</taxon>
        <taxon>fabids</taxon>
        <taxon>Rosales</taxon>
        <taxon>Rosaceae</taxon>
        <taxon>Amygdaloideae</taxon>
        <taxon>Maleae</taxon>
        <taxon>Pyrus</taxon>
    </lineage>
</organism>
<keyword evidence="2" id="KW-1185">Reference proteome</keyword>
<evidence type="ECO:0000313" key="2">
    <source>
        <dbReference type="Proteomes" id="UP000327157"/>
    </source>
</evidence>
<name>A0A5N5FY48_9ROSA</name>
<gene>
    <name evidence="1" type="ORF">D8674_010985</name>
</gene>
<proteinExistence type="predicted"/>
<keyword evidence="1" id="KW-0378">Hydrolase</keyword>
<sequence length="87" mass="9356">MNDQPPSSYDSIYVPPTTSSALSSLSPIIPPLQSAPSSAKPDCFCRCYSQSEEQHKWCSGVQLDSTAAGAVAKAQASAAFCLRRRRF</sequence>
<reference evidence="1 2" key="3">
    <citation type="submission" date="2019-11" db="EMBL/GenBank/DDBJ databases">
        <title>A de novo genome assembly of a pear dwarfing rootstock.</title>
        <authorList>
            <person name="Wang F."/>
            <person name="Wang J."/>
            <person name="Li S."/>
            <person name="Zhang Y."/>
            <person name="Fang M."/>
            <person name="Ma L."/>
            <person name="Zhao Y."/>
            <person name="Jiang S."/>
        </authorList>
    </citation>
    <scope>NUCLEOTIDE SEQUENCE [LARGE SCALE GENOMIC DNA]</scope>
    <source>
        <strain evidence="1">S2</strain>
        <tissue evidence="1">Leaf</tissue>
    </source>
</reference>
<dbReference type="GO" id="GO:0004386">
    <property type="term" value="F:helicase activity"/>
    <property type="evidence" value="ECO:0007669"/>
    <property type="project" value="UniProtKB-KW"/>
</dbReference>
<evidence type="ECO:0000313" key="1">
    <source>
        <dbReference type="EMBL" id="KAB2607817.1"/>
    </source>
</evidence>
<protein>
    <submittedName>
        <fullName evidence="1">ATP-dependent RNA helicase DHX36-like</fullName>
    </submittedName>
</protein>
<reference evidence="1 2" key="1">
    <citation type="submission" date="2019-09" db="EMBL/GenBank/DDBJ databases">
        <authorList>
            <person name="Ou C."/>
        </authorList>
    </citation>
    <scope>NUCLEOTIDE SEQUENCE [LARGE SCALE GENOMIC DNA]</scope>
    <source>
        <strain evidence="1">S2</strain>
        <tissue evidence="1">Leaf</tissue>
    </source>
</reference>